<dbReference type="PANTHER" id="PTHR36927">
    <property type="entry name" value="BLR4337 PROTEIN"/>
    <property type="match status" value="1"/>
</dbReference>
<evidence type="ECO:0000313" key="4">
    <source>
        <dbReference type="Proteomes" id="UP000177870"/>
    </source>
</evidence>
<feature type="transmembrane region" description="Helical" evidence="1">
    <location>
        <begin position="6"/>
        <end position="23"/>
    </location>
</feature>
<feature type="transmembrane region" description="Helical" evidence="1">
    <location>
        <begin position="230"/>
        <end position="252"/>
    </location>
</feature>
<dbReference type="OrthoDB" id="9809782at2"/>
<feature type="transmembrane region" description="Helical" evidence="1">
    <location>
        <begin position="76"/>
        <end position="95"/>
    </location>
</feature>
<feature type="transmembrane region" description="Helical" evidence="1">
    <location>
        <begin position="107"/>
        <end position="126"/>
    </location>
</feature>
<reference evidence="4" key="1">
    <citation type="submission" date="2016-10" db="EMBL/GenBank/DDBJ databases">
        <title>Comparative genomics uncovers the prolific and rare metabolic potential of the cyanobacterial genus Moorea.</title>
        <authorList>
            <person name="Leao T."/>
            <person name="Castelao G."/>
            <person name="Korobeynikov A."/>
            <person name="Monroe E.A."/>
            <person name="Podell S."/>
            <person name="Glukhov E."/>
            <person name="Allen E."/>
            <person name="Gerwick W.H."/>
            <person name="Gerwick L."/>
        </authorList>
    </citation>
    <scope>NUCLEOTIDE SEQUENCE [LARGE SCALE GENOMIC DNA]</scope>
    <source>
        <strain evidence="4">PAL-8-15-08-1</strain>
    </source>
</reference>
<dbReference type="KEGG" id="mpro:BJP34_30955"/>
<keyword evidence="1" id="KW-0472">Membrane</keyword>
<name>A0A1D8U054_9CYAN</name>
<proteinExistence type="predicted"/>
<dbReference type="EMBL" id="CP017599">
    <property type="protein sequence ID" value="AOX03272.1"/>
    <property type="molecule type" value="Genomic_DNA"/>
</dbReference>
<dbReference type="InterPro" id="IPR050623">
    <property type="entry name" value="Glucan_succinyl_AcylTrfase"/>
</dbReference>
<dbReference type="Pfam" id="PF01757">
    <property type="entry name" value="Acyl_transf_3"/>
    <property type="match status" value="1"/>
</dbReference>
<evidence type="ECO:0000313" key="3">
    <source>
        <dbReference type="EMBL" id="AOX03272.1"/>
    </source>
</evidence>
<accession>A0A1D8U054</accession>
<feature type="transmembrane region" description="Helical" evidence="1">
    <location>
        <begin position="202"/>
        <end position="218"/>
    </location>
</feature>
<feature type="transmembrane region" description="Helical" evidence="1">
    <location>
        <begin position="35"/>
        <end position="56"/>
    </location>
</feature>
<evidence type="ECO:0000259" key="2">
    <source>
        <dbReference type="Pfam" id="PF01757"/>
    </source>
</evidence>
<dbReference type="STRING" id="1458985.BJP34_30955"/>
<protein>
    <recommendedName>
        <fullName evidence="2">Acyltransferase 3 domain-containing protein</fullName>
    </recommendedName>
</protein>
<sequence length="368" mass="42492">MILNLIPFHVAWMMVFIPGFSNIPQNSVATQLLSLYVALIAPLHMPLLFAISGYSAAIYLQKKSTVSYLQERLQRLILPLISFLILLSPILHYFWPSEIQERNLKNFIFEYIPYFMLTAFNGYGGAPRWKHLWFVGYLFLFTLISLPLFLYLKNVKAHLRVSNVIYYYIGIIIPWLLFSTTFILGCFWTFSPPYNVFGDLAYFSYNLLAFIIGYIICMDKKITDIIDRNLRWWILIWSISTVIIVVIISAGFPIAFSTPTPTLSAQYCVYSLLAGLNTWSWLAAILGLAKKYLSFSNPFLSYMSRSSYMYYILHLVVLVTVGYFTPRPQGVFSEFLVLSILTLALTALCYEFVFKRLAIMRLLFGIKG</sequence>
<feature type="transmembrane region" description="Helical" evidence="1">
    <location>
        <begin position="308"/>
        <end position="325"/>
    </location>
</feature>
<evidence type="ECO:0000256" key="1">
    <source>
        <dbReference type="SAM" id="Phobius"/>
    </source>
</evidence>
<feature type="domain" description="Acyltransferase 3" evidence="2">
    <location>
        <begin position="6"/>
        <end position="350"/>
    </location>
</feature>
<feature type="transmembrane region" description="Helical" evidence="1">
    <location>
        <begin position="331"/>
        <end position="353"/>
    </location>
</feature>
<dbReference type="Proteomes" id="UP000177870">
    <property type="component" value="Chromosome"/>
</dbReference>
<keyword evidence="1" id="KW-1133">Transmembrane helix</keyword>
<organism evidence="3 4">
    <name type="scientific">Moorena producens PAL-8-15-08-1</name>
    <dbReference type="NCBI Taxonomy" id="1458985"/>
    <lineage>
        <taxon>Bacteria</taxon>
        <taxon>Bacillati</taxon>
        <taxon>Cyanobacteriota</taxon>
        <taxon>Cyanophyceae</taxon>
        <taxon>Coleofasciculales</taxon>
        <taxon>Coleofasciculaceae</taxon>
        <taxon>Moorena</taxon>
    </lineage>
</organism>
<dbReference type="GO" id="GO:0016747">
    <property type="term" value="F:acyltransferase activity, transferring groups other than amino-acyl groups"/>
    <property type="evidence" value="ECO:0007669"/>
    <property type="project" value="InterPro"/>
</dbReference>
<dbReference type="InterPro" id="IPR002656">
    <property type="entry name" value="Acyl_transf_3_dom"/>
</dbReference>
<dbReference type="AlphaFoldDB" id="A0A1D8U054"/>
<feature type="transmembrane region" description="Helical" evidence="1">
    <location>
        <begin position="132"/>
        <end position="152"/>
    </location>
</feature>
<keyword evidence="1" id="KW-0812">Transmembrane</keyword>
<feature type="transmembrane region" description="Helical" evidence="1">
    <location>
        <begin position="264"/>
        <end position="288"/>
    </location>
</feature>
<feature type="transmembrane region" description="Helical" evidence="1">
    <location>
        <begin position="164"/>
        <end position="190"/>
    </location>
</feature>
<gene>
    <name evidence="3" type="ORF">BJP34_30955</name>
</gene>
<dbReference type="PANTHER" id="PTHR36927:SF3">
    <property type="entry name" value="GLUCANS BIOSYNTHESIS PROTEIN C"/>
    <property type="match status" value="1"/>
</dbReference>